<keyword evidence="3" id="KW-1185">Reference proteome</keyword>
<dbReference type="STRING" id="1261640.BHK98_09170"/>
<dbReference type="RefSeq" id="WP_075713626.1">
    <property type="nucleotide sequence ID" value="NZ_MJIE01000001.1"/>
</dbReference>
<accession>A0A1Q9JJ24</accession>
<comment type="caution">
    <text evidence="2">The sequence shown here is derived from an EMBL/GenBank/DDBJ whole genome shotgun (WGS) entry which is preliminary data.</text>
</comment>
<organism evidence="2 3">
    <name type="scientific">Hornefia porci</name>
    <dbReference type="NCBI Taxonomy" id="2652292"/>
    <lineage>
        <taxon>Bacteria</taxon>
        <taxon>Bacillati</taxon>
        <taxon>Bacillota</taxon>
        <taxon>Clostridia</taxon>
        <taxon>Peptostreptococcales</taxon>
        <taxon>Anaerovoracaceae</taxon>
        <taxon>Hornefia</taxon>
    </lineage>
</organism>
<gene>
    <name evidence="2" type="ORF">BHK98_09170</name>
</gene>
<dbReference type="EMBL" id="MJIE01000001">
    <property type="protein sequence ID" value="OLR56218.1"/>
    <property type="molecule type" value="Genomic_DNA"/>
</dbReference>
<dbReference type="Proteomes" id="UP000187404">
    <property type="component" value="Unassembled WGS sequence"/>
</dbReference>
<dbReference type="Gene3D" id="3.30.70.240">
    <property type="match status" value="1"/>
</dbReference>
<proteinExistence type="predicted"/>
<evidence type="ECO:0000313" key="3">
    <source>
        <dbReference type="Proteomes" id="UP000187404"/>
    </source>
</evidence>
<dbReference type="AlphaFoldDB" id="A0A1Q9JJ24"/>
<evidence type="ECO:0000313" key="2">
    <source>
        <dbReference type="EMBL" id="OLR56218.1"/>
    </source>
</evidence>
<feature type="compositionally biased region" description="Basic and acidic residues" evidence="1">
    <location>
        <begin position="135"/>
        <end position="151"/>
    </location>
</feature>
<feature type="region of interest" description="Disordered" evidence="1">
    <location>
        <begin position="103"/>
        <end position="151"/>
    </location>
</feature>
<dbReference type="OrthoDB" id="2084499at2"/>
<feature type="compositionally biased region" description="Basic and acidic residues" evidence="1">
    <location>
        <begin position="103"/>
        <end position="118"/>
    </location>
</feature>
<reference evidence="2 3" key="1">
    <citation type="journal article" date="2016" name="Appl. Environ. Microbiol.">
        <title>Function and Phylogeny of Bacterial Butyryl Coenzyme A:Acetate Transferases and Their Diversity in the Proximal Colon of Swine.</title>
        <authorList>
            <person name="Trachsel J."/>
            <person name="Bayles D.O."/>
            <person name="Looft T."/>
            <person name="Levine U.Y."/>
            <person name="Allen H.K."/>
        </authorList>
    </citation>
    <scope>NUCLEOTIDE SEQUENCE [LARGE SCALE GENOMIC DNA]</scope>
    <source>
        <strain evidence="2 3">68-3-10</strain>
    </source>
</reference>
<evidence type="ECO:0008006" key="4">
    <source>
        <dbReference type="Google" id="ProtNLM"/>
    </source>
</evidence>
<protein>
    <recommendedName>
        <fullName evidence="4">Virulence-associated protein VapD</fullName>
    </recommendedName>
</protein>
<sequence>MERDRKEFHFDLDVELLKQHYPSSDNAQSAYKRAWSDIKGFMELHGFTHSQYSGYESEGPMSYIEAYVVIDELHEVFPWFAECAQAATLTEIGERHDVLEYLHRKEPENPRDPQEERGISLSGEVSGARAASDALEERRGQGPDLRQPNER</sequence>
<name>A0A1Q9JJ24_9FIRM</name>
<evidence type="ECO:0000256" key="1">
    <source>
        <dbReference type="SAM" id="MobiDB-lite"/>
    </source>
</evidence>